<sequence>MSYEILTQSNSISAPGPIVVTCTAPVAAPVPIPIPIASQASVSVMSLPVPTLPVPVRPAFNWRNTTDRLREGLHRPLPFENIKVRRHRQSAFLEMGLQGELIKEEPEDLEVAVEDEIDDQLEREDMDEILPRSRQTRQVRQAWPVSGIFLTNFLRLGLEDAENTSPSVNKRLSWSPAGATTPTDILSPVSTNRLSGSRSWSTATSMTSVTTPASSLSDRKRPWYAKLRGDGSSKGSTRLVRNRSLQPIGRDLIS</sequence>
<keyword evidence="3" id="KW-1185">Reference proteome</keyword>
<feature type="region of interest" description="Disordered" evidence="1">
    <location>
        <begin position="164"/>
        <end position="216"/>
    </location>
</feature>
<dbReference type="EMBL" id="CAWUHD010000005">
    <property type="protein sequence ID" value="CAK7210699.1"/>
    <property type="molecule type" value="Genomic_DNA"/>
</dbReference>
<reference evidence="2 3" key="1">
    <citation type="submission" date="2024-01" db="EMBL/GenBank/DDBJ databases">
        <authorList>
            <person name="Allen C."/>
            <person name="Tagirdzhanova G."/>
        </authorList>
    </citation>
    <scope>NUCLEOTIDE SEQUENCE [LARGE SCALE GENOMIC DNA]</scope>
</reference>
<accession>A0ABP0ATV5</accession>
<dbReference type="Proteomes" id="UP001642482">
    <property type="component" value="Unassembled WGS sequence"/>
</dbReference>
<evidence type="ECO:0000256" key="1">
    <source>
        <dbReference type="SAM" id="MobiDB-lite"/>
    </source>
</evidence>
<name>A0ABP0ATV5_9PEZI</name>
<organism evidence="2 3">
    <name type="scientific">Sporothrix eucalyptigena</name>
    <dbReference type="NCBI Taxonomy" id="1812306"/>
    <lineage>
        <taxon>Eukaryota</taxon>
        <taxon>Fungi</taxon>
        <taxon>Dikarya</taxon>
        <taxon>Ascomycota</taxon>
        <taxon>Pezizomycotina</taxon>
        <taxon>Sordariomycetes</taxon>
        <taxon>Sordariomycetidae</taxon>
        <taxon>Ophiostomatales</taxon>
        <taxon>Ophiostomataceae</taxon>
        <taxon>Sporothrix</taxon>
    </lineage>
</organism>
<evidence type="ECO:0000313" key="3">
    <source>
        <dbReference type="Proteomes" id="UP001642482"/>
    </source>
</evidence>
<protein>
    <submittedName>
        <fullName evidence="2">Uncharacterized protein</fullName>
    </submittedName>
</protein>
<proteinExistence type="predicted"/>
<gene>
    <name evidence="2" type="ORF">SEUCBS140593_000919</name>
</gene>
<comment type="caution">
    <text evidence="2">The sequence shown here is derived from an EMBL/GenBank/DDBJ whole genome shotgun (WGS) entry which is preliminary data.</text>
</comment>
<evidence type="ECO:0000313" key="2">
    <source>
        <dbReference type="EMBL" id="CAK7210699.1"/>
    </source>
</evidence>